<evidence type="ECO:0000313" key="11">
    <source>
        <dbReference type="EMBL" id="POA98080.1"/>
    </source>
</evidence>
<name>A0A2K4MM03_9NEIS</name>
<keyword evidence="3 7" id="KW-1003">Cell membrane</keyword>
<dbReference type="InterPro" id="IPR003945">
    <property type="entry name" value="NU5C-like"/>
</dbReference>
<dbReference type="RefSeq" id="WP_103320748.1">
    <property type="nucleotide sequence ID" value="NZ_PPTF01000065.1"/>
</dbReference>
<proteinExistence type="inferred from homology"/>
<feature type="transmembrane region" description="Helical" evidence="7">
    <location>
        <begin position="290"/>
        <end position="311"/>
    </location>
</feature>
<accession>A0A2K4MM03</accession>
<keyword evidence="6 7" id="KW-0472">Membrane</keyword>
<evidence type="ECO:0000256" key="5">
    <source>
        <dbReference type="ARBA" id="ARBA00022989"/>
    </source>
</evidence>
<dbReference type="GO" id="GO:0015990">
    <property type="term" value="P:electron transport coupled proton transport"/>
    <property type="evidence" value="ECO:0007669"/>
    <property type="project" value="TreeGrafter"/>
</dbReference>
<comment type="function">
    <text evidence="7">Part of an energy-coupled inorganic carbon pump.</text>
</comment>
<dbReference type="GO" id="GO:0005886">
    <property type="term" value="C:plasma membrane"/>
    <property type="evidence" value="ECO:0007669"/>
    <property type="project" value="UniProtKB-SubCell"/>
</dbReference>
<protein>
    <recommendedName>
        <fullName evidence="7">Probable inorganic carbon transporter subunit DabB</fullName>
    </recommendedName>
</protein>
<evidence type="ECO:0000259" key="10">
    <source>
        <dbReference type="Pfam" id="PF00662"/>
    </source>
</evidence>
<feature type="transmembrane region" description="Helical" evidence="7">
    <location>
        <begin position="192"/>
        <end position="214"/>
    </location>
</feature>
<keyword evidence="4 7" id="KW-0812">Transmembrane</keyword>
<feature type="transmembrane region" description="Helical" evidence="7">
    <location>
        <begin position="61"/>
        <end position="80"/>
    </location>
</feature>
<evidence type="ECO:0000256" key="1">
    <source>
        <dbReference type="ARBA" id="ARBA00004127"/>
    </source>
</evidence>
<evidence type="ECO:0000259" key="9">
    <source>
        <dbReference type="Pfam" id="PF00361"/>
    </source>
</evidence>
<dbReference type="PANTHER" id="PTHR42829:SF1">
    <property type="entry name" value="INORGANIC CARBON TRANSPORTER SUBUNIT DABB-RELATED"/>
    <property type="match status" value="1"/>
</dbReference>
<evidence type="ECO:0000256" key="8">
    <source>
        <dbReference type="RuleBase" id="RU000320"/>
    </source>
</evidence>
<dbReference type="PANTHER" id="PTHR42829">
    <property type="entry name" value="NADH-UBIQUINONE OXIDOREDUCTASE CHAIN 5"/>
    <property type="match status" value="1"/>
</dbReference>
<feature type="transmembrane region" description="Helical" evidence="7">
    <location>
        <begin position="257"/>
        <end position="278"/>
    </location>
</feature>
<keyword evidence="5 7" id="KW-1133">Transmembrane helix</keyword>
<evidence type="ECO:0000256" key="3">
    <source>
        <dbReference type="ARBA" id="ARBA00022475"/>
    </source>
</evidence>
<feature type="domain" description="NADH-Ubiquinone oxidoreductase (complex I) chain 5 N-terminal" evidence="10">
    <location>
        <begin position="63"/>
        <end position="93"/>
    </location>
</feature>
<comment type="subunit">
    <text evidence="7">Forms a complex with DabA.</text>
</comment>
<feature type="transmembrane region" description="Helical" evidence="7">
    <location>
        <begin position="427"/>
        <end position="447"/>
    </location>
</feature>
<sequence length="499" mass="53955">MPFSLSDALPVAIVLAWLLPACWPGPALRTHWRAAEAAALFGGLLLLPLAWFTPSAPWFAAAWLMQALVQLLGWMVLRYSRRYMQGEPGQHRFLRALGCLLASVTLVVQGTHLLLMLAAWIVCSLALQTLLTFYPGRPAAQLAARRERRTSRLAELLLIAGGLAWSCAGRSLDLTAAATAPVSIENHGYAMLAAVLLVAAVGIKTAQLPFHGWLTQVMEAPTPISALLHAGVVNLGGIVLIKAAPLLQTAPAANALLMLWGGLSATVCCLVMLTRISVKLRLAWSTCAQMGFMLLEIGMGLYSLALLHLLAHSLYKAHAFLSAGNAVRDSAARRLAGGDEADSLPAHLARGALAVLALAVSQWLWQRWLPAAALPPLFWLCMGLGMGVLLRGPSGLLATLALCQSYLLLHALATQALPWHGQPPAAWSQWLLGAIFAAAFLLQGVLLRHPQGWLARRLYPHAFAGFHLDEWWCMLAWHQPRIQTPIPSWQLSLKGGRHD</sequence>
<dbReference type="Proteomes" id="UP000236416">
    <property type="component" value="Unassembled WGS sequence"/>
</dbReference>
<evidence type="ECO:0000256" key="7">
    <source>
        <dbReference type="HAMAP-Rule" id="MF_00862"/>
    </source>
</evidence>
<evidence type="ECO:0000313" key="12">
    <source>
        <dbReference type="Proteomes" id="UP000236416"/>
    </source>
</evidence>
<dbReference type="NCBIfam" id="NF006029">
    <property type="entry name" value="PRK08168.1"/>
    <property type="match status" value="1"/>
</dbReference>
<evidence type="ECO:0000256" key="2">
    <source>
        <dbReference type="ARBA" id="ARBA00022448"/>
    </source>
</evidence>
<organism evidence="11 12">
    <name type="scientific">Chromobacterium sinusclupearum</name>
    <dbReference type="NCBI Taxonomy" id="2077146"/>
    <lineage>
        <taxon>Bacteria</taxon>
        <taxon>Pseudomonadati</taxon>
        <taxon>Pseudomonadota</taxon>
        <taxon>Betaproteobacteria</taxon>
        <taxon>Neisseriales</taxon>
        <taxon>Chromobacteriaceae</taxon>
        <taxon>Chromobacterium</taxon>
    </lineage>
</organism>
<evidence type="ECO:0000256" key="4">
    <source>
        <dbReference type="ARBA" id="ARBA00022692"/>
    </source>
</evidence>
<keyword evidence="2 7" id="KW-0813">Transport</keyword>
<feature type="domain" description="NADH:quinone oxidoreductase/Mrp antiporter transmembrane" evidence="9">
    <location>
        <begin position="111"/>
        <end position="330"/>
    </location>
</feature>
<evidence type="ECO:0000256" key="6">
    <source>
        <dbReference type="ARBA" id="ARBA00023136"/>
    </source>
</evidence>
<dbReference type="GO" id="GO:0008137">
    <property type="term" value="F:NADH dehydrogenase (ubiquinone) activity"/>
    <property type="evidence" value="ECO:0007669"/>
    <property type="project" value="InterPro"/>
</dbReference>
<dbReference type="Pfam" id="PF00361">
    <property type="entry name" value="Proton_antipo_M"/>
    <property type="match status" value="1"/>
</dbReference>
<dbReference type="PRINTS" id="PR01434">
    <property type="entry name" value="NADHDHGNASE5"/>
</dbReference>
<keyword evidence="12" id="KW-1185">Reference proteome</keyword>
<feature type="transmembrane region" description="Helical" evidence="7">
    <location>
        <begin position="377"/>
        <end position="407"/>
    </location>
</feature>
<dbReference type="GO" id="GO:0042773">
    <property type="term" value="P:ATP synthesis coupled electron transport"/>
    <property type="evidence" value="ECO:0007669"/>
    <property type="project" value="InterPro"/>
</dbReference>
<dbReference type="InterPro" id="IPR001516">
    <property type="entry name" value="Proton_antipo_N"/>
</dbReference>
<dbReference type="Pfam" id="PF00662">
    <property type="entry name" value="Proton_antipo_N"/>
    <property type="match status" value="1"/>
</dbReference>
<dbReference type="InterPro" id="IPR046396">
    <property type="entry name" value="Transporter_DabB"/>
</dbReference>
<comment type="subcellular location">
    <subcellularLocation>
        <location evidence="7">Cell membrane</location>
        <topology evidence="7">Multi-pass membrane protein</topology>
    </subcellularLocation>
    <subcellularLocation>
        <location evidence="1">Endomembrane system</location>
        <topology evidence="1">Multi-pass membrane protein</topology>
    </subcellularLocation>
    <subcellularLocation>
        <location evidence="8">Membrane</location>
        <topology evidence="8">Multi-pass membrane protein</topology>
    </subcellularLocation>
</comment>
<reference evidence="11 12" key="1">
    <citation type="submission" date="2018-01" db="EMBL/GenBank/DDBJ databases">
        <title>Genomic Sequence of Chromobacterium MWU13-2610 from wild cranberry bogs within the Cape Cod National Seashore.</title>
        <authorList>
            <person name="O'Hara-Hanley K."/>
            <person name="Soby S."/>
            <person name="Harrison A."/>
        </authorList>
    </citation>
    <scope>NUCLEOTIDE SEQUENCE [LARGE SCALE GENOMIC DNA]</scope>
    <source>
        <strain evidence="11 12">MWU13-2610</strain>
    </source>
</reference>
<dbReference type="GO" id="GO:0003954">
    <property type="term" value="F:NADH dehydrogenase activity"/>
    <property type="evidence" value="ECO:0007669"/>
    <property type="project" value="TreeGrafter"/>
</dbReference>
<comment type="caution">
    <text evidence="11">The sequence shown here is derived from an EMBL/GenBank/DDBJ whole genome shotgun (WGS) entry which is preliminary data.</text>
</comment>
<dbReference type="HAMAP" id="MF_00862">
    <property type="entry name" value="DabB"/>
    <property type="match status" value="1"/>
</dbReference>
<dbReference type="EMBL" id="PPTF01000065">
    <property type="protein sequence ID" value="POA98080.1"/>
    <property type="molecule type" value="Genomic_DNA"/>
</dbReference>
<dbReference type="AlphaFoldDB" id="A0A2K4MM03"/>
<gene>
    <name evidence="7" type="primary">dabB</name>
    <name evidence="11" type="ORF">C2134_13750</name>
</gene>
<feature type="transmembrane region" description="Helical" evidence="7">
    <location>
        <begin position="153"/>
        <end position="172"/>
    </location>
</feature>
<feature type="transmembrane region" description="Helical" evidence="7">
    <location>
        <begin position="226"/>
        <end position="245"/>
    </location>
</feature>
<dbReference type="GO" id="GO:0012505">
    <property type="term" value="C:endomembrane system"/>
    <property type="evidence" value="ECO:0007669"/>
    <property type="project" value="UniProtKB-SubCell"/>
</dbReference>
<comment type="similarity">
    <text evidence="7">Belongs to the inorganic carbon transporter (TC 9.A.2) DabB family.</text>
</comment>
<dbReference type="InterPro" id="IPR001750">
    <property type="entry name" value="ND/Mrp_TM"/>
</dbReference>
<feature type="transmembrane region" description="Helical" evidence="7">
    <location>
        <begin position="92"/>
        <end position="108"/>
    </location>
</feature>
<feature type="transmembrane region" description="Helical" evidence="7">
    <location>
        <begin position="114"/>
        <end position="133"/>
    </location>
</feature>